<keyword evidence="11 15" id="KW-0234">DNA repair</keyword>
<evidence type="ECO:0000256" key="14">
    <source>
        <dbReference type="ARBA" id="ARBA00048988"/>
    </source>
</evidence>
<evidence type="ECO:0000259" key="18">
    <source>
        <dbReference type="PROSITE" id="PS51217"/>
    </source>
</evidence>
<evidence type="ECO:0000256" key="11">
    <source>
        <dbReference type="ARBA" id="ARBA00023204"/>
    </source>
</evidence>
<dbReference type="KEGG" id="opf:CBP31_13180"/>
<feature type="binding site" evidence="15">
    <location>
        <position position="1039"/>
    </location>
    <ligand>
        <name>Mg(2+)</name>
        <dbReference type="ChEBI" id="CHEBI:18420"/>
    </ligand>
</feature>
<dbReference type="RefSeq" id="WP_087038041.1">
    <property type="nucleotide sequence ID" value="NZ_CP021377.1"/>
</dbReference>
<dbReference type="Proteomes" id="UP000243937">
    <property type="component" value="Chromosome"/>
</dbReference>
<dbReference type="CDD" id="cd22352">
    <property type="entry name" value="RecB_C-like"/>
    <property type="match status" value="1"/>
</dbReference>
<keyword evidence="12 15" id="KW-0413">Isomerase</keyword>
<feature type="active site" description="For nuclease activity" evidence="15">
    <location>
        <position position="1180"/>
    </location>
</feature>
<keyword evidence="5 15" id="KW-0378">Hydrolase</keyword>
<comment type="subunit">
    <text evidence="15">Heterotrimer of RecB, RecC and RecD. All subunits contribute to DNA-binding. Interacts with RecA.</text>
</comment>
<dbReference type="InterPro" id="IPR011604">
    <property type="entry name" value="PDDEXK-like_dom_sf"/>
</dbReference>
<evidence type="ECO:0000313" key="20">
    <source>
        <dbReference type="Proteomes" id="UP000243937"/>
    </source>
</evidence>
<dbReference type="GO" id="GO:0000724">
    <property type="term" value="P:double-strand break repair via homologous recombination"/>
    <property type="evidence" value="ECO:0007669"/>
    <property type="project" value="UniProtKB-UniRule"/>
</dbReference>
<comment type="catalytic activity">
    <reaction evidence="13 15">
        <text>Couples ATP hydrolysis with the unwinding of duplex DNA by translocating in the 3'-5' direction.</text>
        <dbReference type="EC" id="5.6.2.4"/>
    </reaction>
</comment>
<organism evidence="19 20">
    <name type="scientific">Oceanisphaera profunda</name>
    <dbReference type="NCBI Taxonomy" id="1416627"/>
    <lineage>
        <taxon>Bacteria</taxon>
        <taxon>Pseudomonadati</taxon>
        <taxon>Pseudomonadota</taxon>
        <taxon>Gammaproteobacteria</taxon>
        <taxon>Aeromonadales</taxon>
        <taxon>Aeromonadaceae</taxon>
        <taxon>Oceanisphaera</taxon>
    </lineage>
</organism>
<dbReference type="EMBL" id="CP021377">
    <property type="protein sequence ID" value="ART83457.1"/>
    <property type="molecule type" value="Genomic_DNA"/>
</dbReference>
<comment type="catalytic activity">
    <reaction evidence="14 15">
        <text>ATP + H2O = ADP + phosphate + H(+)</text>
        <dbReference type="Rhea" id="RHEA:13065"/>
        <dbReference type="ChEBI" id="CHEBI:15377"/>
        <dbReference type="ChEBI" id="CHEBI:15378"/>
        <dbReference type="ChEBI" id="CHEBI:30616"/>
        <dbReference type="ChEBI" id="CHEBI:43474"/>
        <dbReference type="ChEBI" id="CHEBI:456216"/>
        <dbReference type="EC" id="5.6.2.4"/>
    </reaction>
</comment>
<evidence type="ECO:0000256" key="16">
    <source>
        <dbReference type="PROSITE-ProRule" id="PRU00560"/>
    </source>
</evidence>
<evidence type="ECO:0000256" key="7">
    <source>
        <dbReference type="ARBA" id="ARBA00022839"/>
    </source>
</evidence>
<dbReference type="GO" id="GO:0005829">
    <property type="term" value="C:cytosol"/>
    <property type="evidence" value="ECO:0007669"/>
    <property type="project" value="TreeGrafter"/>
</dbReference>
<protein>
    <recommendedName>
        <fullName evidence="15">RecBCD enzyme subunit RecB</fullName>
        <ecNumber evidence="15">3.1.11.5</ecNumber>
        <ecNumber evidence="15">5.6.2.4</ecNumber>
    </recommendedName>
    <alternativeName>
        <fullName evidence="15">DNA 3'-5' helicase subunit RecB</fullName>
    </alternativeName>
    <alternativeName>
        <fullName evidence="15">Exonuclease V subunit RecB</fullName>
        <shortName evidence="15">ExoV subunit RecB</shortName>
    </alternativeName>
    <alternativeName>
        <fullName evidence="15">Helicase/nuclease RecBCD subunit RecB</fullName>
    </alternativeName>
</protein>
<dbReference type="EC" id="5.6.2.4" evidence="15"/>
<dbReference type="PROSITE" id="PS51217">
    <property type="entry name" value="UVRD_HELICASE_CTER"/>
    <property type="match status" value="1"/>
</dbReference>
<keyword evidence="3 15" id="KW-0547">Nucleotide-binding</keyword>
<dbReference type="Gene3D" id="3.40.50.300">
    <property type="entry name" value="P-loop containing nucleotide triphosphate hydrolases"/>
    <property type="match status" value="2"/>
</dbReference>
<dbReference type="NCBIfam" id="TIGR00609">
    <property type="entry name" value="recB"/>
    <property type="match status" value="1"/>
</dbReference>
<evidence type="ECO:0000256" key="3">
    <source>
        <dbReference type="ARBA" id="ARBA00022741"/>
    </source>
</evidence>
<feature type="region of interest" description="DNA-binding and helicase activity, interacts with RecC" evidence="15">
    <location>
        <begin position="1"/>
        <end position="910"/>
    </location>
</feature>
<feature type="binding site" evidence="16">
    <location>
        <begin position="37"/>
        <end position="44"/>
    </location>
    <ligand>
        <name>ATP</name>
        <dbReference type="ChEBI" id="CHEBI:30616"/>
    </ligand>
</feature>
<dbReference type="GO" id="GO:0016887">
    <property type="term" value="F:ATP hydrolysis activity"/>
    <property type="evidence" value="ECO:0007669"/>
    <property type="project" value="RHEA"/>
</dbReference>
<gene>
    <name evidence="15" type="primary">recB</name>
    <name evidence="19" type="ORF">CBP31_13180</name>
</gene>
<dbReference type="InterPro" id="IPR014016">
    <property type="entry name" value="UvrD-like_ATP-bd"/>
</dbReference>
<name>A0A1Y0D8E4_9GAMM</name>
<feature type="binding site" evidence="15">
    <location>
        <position position="1167"/>
    </location>
    <ligand>
        <name>Mg(2+)</name>
        <dbReference type="ChEBI" id="CHEBI:18420"/>
    </ligand>
</feature>
<dbReference type="InterPro" id="IPR000212">
    <property type="entry name" value="DNA_helicase_UvrD/REP"/>
</dbReference>
<keyword evidence="20" id="KW-1185">Reference proteome</keyword>
<feature type="domain" description="UvrD-like helicase C-terminal" evidence="18">
    <location>
        <begin position="538"/>
        <end position="805"/>
    </location>
</feature>
<dbReference type="GO" id="GO:0000287">
    <property type="term" value="F:magnesium ion binding"/>
    <property type="evidence" value="ECO:0007669"/>
    <property type="project" value="UniProtKB-UniRule"/>
</dbReference>
<dbReference type="OrthoDB" id="9810135at2"/>
<dbReference type="GO" id="GO:0009338">
    <property type="term" value="C:exodeoxyribonuclease V complex"/>
    <property type="evidence" value="ECO:0007669"/>
    <property type="project" value="TreeGrafter"/>
</dbReference>
<dbReference type="EC" id="3.1.11.5" evidence="15"/>
<dbReference type="GO" id="GO:0003677">
    <property type="term" value="F:DNA binding"/>
    <property type="evidence" value="ECO:0007669"/>
    <property type="project" value="UniProtKB-UniRule"/>
</dbReference>
<evidence type="ECO:0000256" key="5">
    <source>
        <dbReference type="ARBA" id="ARBA00022801"/>
    </source>
</evidence>
<dbReference type="Pfam" id="PF12705">
    <property type="entry name" value="PDDEXK_1"/>
    <property type="match status" value="1"/>
</dbReference>
<reference evidence="19 20" key="1">
    <citation type="journal article" date="2014" name="Int. J. Syst. Evol. Microbiol.">
        <title>Oceanisphaera profunda sp. nov., a marine bacterium isolated from deep-sea sediment, and emended description of the genus Oceanisphaera.</title>
        <authorList>
            <person name="Xu Z."/>
            <person name="Zhang X.Y."/>
            <person name="Su H.N."/>
            <person name="Yu Z.C."/>
            <person name="Liu C."/>
            <person name="Li H."/>
            <person name="Chen X.L."/>
            <person name="Song X.Y."/>
            <person name="Xie B.B."/>
            <person name="Qin Q.L."/>
            <person name="Zhou B.C."/>
            <person name="Shi M."/>
            <person name="Huang Y."/>
            <person name="Zhang Y.Z."/>
        </authorList>
    </citation>
    <scope>NUCLEOTIDE SEQUENCE [LARGE SCALE GENOMIC DNA]</scope>
    <source>
        <strain evidence="19 20">SM1222</strain>
    </source>
</reference>
<dbReference type="Gene3D" id="1.10.3170.10">
    <property type="entry name" value="Recbcd, chain B, domain 2"/>
    <property type="match status" value="1"/>
</dbReference>
<keyword evidence="7 15" id="KW-0269">Exonuclease</keyword>
<comment type="cofactor">
    <cofactor evidence="15">
        <name>Mg(2+)</name>
        <dbReference type="ChEBI" id="CHEBI:18420"/>
    </cofactor>
    <text evidence="15">Binds 1 Mg(2+) ion per subunit.</text>
</comment>
<dbReference type="GO" id="GO:0008854">
    <property type="term" value="F:exodeoxyribonuclease V activity"/>
    <property type="evidence" value="ECO:0007669"/>
    <property type="project" value="UniProtKB-EC"/>
</dbReference>
<dbReference type="GO" id="GO:0043138">
    <property type="term" value="F:3'-5' DNA helicase activity"/>
    <property type="evidence" value="ECO:0007669"/>
    <property type="project" value="UniProtKB-UniRule"/>
</dbReference>
<feature type="binding site" evidence="15">
    <location>
        <position position="1180"/>
    </location>
    <ligand>
        <name>Mg(2+)</name>
        <dbReference type="ChEBI" id="CHEBI:18420"/>
    </ligand>
</feature>
<dbReference type="HAMAP" id="MF_01485">
    <property type="entry name" value="RecB"/>
    <property type="match status" value="1"/>
</dbReference>
<dbReference type="InterPro" id="IPR014017">
    <property type="entry name" value="DNA_helicase_UvrD-like_C"/>
</dbReference>
<keyword evidence="8 15" id="KW-0067">ATP-binding</keyword>
<keyword evidence="6 15" id="KW-0347">Helicase</keyword>
<dbReference type="InterPro" id="IPR038726">
    <property type="entry name" value="PDDEXK_AddAB-type"/>
</dbReference>
<dbReference type="PANTHER" id="PTHR11070">
    <property type="entry name" value="UVRD / RECB / PCRA DNA HELICASE FAMILY MEMBER"/>
    <property type="match status" value="1"/>
</dbReference>
<evidence type="ECO:0000259" key="17">
    <source>
        <dbReference type="PROSITE" id="PS51198"/>
    </source>
</evidence>
<dbReference type="InterPro" id="IPR027417">
    <property type="entry name" value="P-loop_NTPase"/>
</dbReference>
<comment type="miscellaneous">
    <text evidence="15">In the RecBCD complex, RecB has a slow 3'-5' helicase, an exonuclease activity and loads RecA onto ssDNA, RecD has a fast 5'-3' helicase activity, while RecC stimulates the ATPase and processivity of the RecB helicase and contributes to recognition of the Chi site.</text>
</comment>
<dbReference type="PROSITE" id="PS51198">
    <property type="entry name" value="UVRD_HELICASE_ATP_BIND"/>
    <property type="match status" value="1"/>
</dbReference>
<keyword evidence="4 15" id="KW-0227">DNA damage</keyword>
<sequence>MSALQTSQVAQPLGEQTSVTQLDPLTFPLFGSRLIEASAGTGKTFTLALLYVRLILGQGNNQCGFERPLTPKEILVVTFTDLAAGELRDRIRARLVDAADYFKLPELMDDALLATLRQDYPEPEWPRCAWRLQMAAESMDEASVSTIHSWCNRMLVEHTFDTRGLFNRELVTDSSALLTEVVEDYWRVHFYRLNSAQAREVLTAFSSPSALESALRNLIKPTSQGISFIGQPLQAESPLLEANLQEWANYQTAVEHKLAEVRAAWADNWPDIQEHLLALQPGLNKSSFPAAKFPALLVEIADWLHNQGSEPTKLCHFAPGALRINKTAAIQQLAPWRAFELVGELNALRHADQQPELPINVAILAEATLWVKNEFQKRMQQSAQMGFDDLLVQLEQALDPELAGDHAYALAATLRRNFPIAMIDEFQDTDPIQFNIFDRIYQVANTADDQGLFMIGDPKQSIYSFRGADIHTYLQVRSATAGRHYTLKKNFRSTQGVVDACNAFFTYAEQQPQAAFRYQHSPDTANPIPFIAVEAQGRAQQLFLNQASAEQAAVAPMTLWYFADETDNTPLSMGLFRQRAADVAASQISEWLNNAALGQAGFGEHGVEQVLAPADIAILVRTSSEAALITDALNKLRIPSVFLSDREALLASSEAADLLHWLRACAEPSDERLVKAALGTCTLGLSISQLAHWQIDELAWEAQMQQFSRWQRIWRRQGVLVMLQRLMAHYQLPARLLSQPKGERSLTNLLHLGEWLQQTASQIDGEHALIRHLHEHLGKDDQQLLLRLESDARRVKIITIHKSKGLEFPLVLLPFISGWRNIDGKQKQVPYHRDTGSYTEVSDNKRFPKAWDEANDERIKEDLRLLYVALTRASHALWLGVAPLGTTKNPQLERSALGHVLNGGKKFKDADAVWQALSTLAEHPAISLVSAPEAVNVPAPKLAELPLEDARPAPNLGNLSNWWIASYSALQFGGQKYDNDQKHNLQPNEPTSAQEDQLLELSQTGGGDTALASHSTEQQASHDFMHLFPRGPKWGTFLHGLLEWAAVARGSTPDTQALTGFIAAALDDAGRDAMLASRCKLRNIETLAAPLSTWLKDFILQPWLSTGFALSELTPQHIAVELEFLIEVHSVNAIALDNLVRPYTVKDAVAPQAKGNFLNGMLKGFIDLVAEKDGRYYVIDWKSNYLGADDASYSQENMQKAIFEHRYDVQYLLYILALHRQLTARLPDYDYDVHVGGAVYVFLRGWQAPSQGLFHDKPPKALIEALDTLFSHSPTLSNTTEGVCL</sequence>
<dbReference type="InterPro" id="IPR011335">
    <property type="entry name" value="Restrct_endonuc-II-like"/>
</dbReference>
<dbReference type="SUPFAM" id="SSF52540">
    <property type="entry name" value="P-loop containing nucleoside triphosphate hydrolases"/>
    <property type="match status" value="1"/>
</dbReference>
<evidence type="ECO:0000256" key="1">
    <source>
        <dbReference type="ARBA" id="ARBA00022722"/>
    </source>
</evidence>
<comment type="catalytic activity">
    <reaction evidence="15">
        <text>Exonucleolytic cleavage (in the presence of ATP) in either 5'- to 3'- or 3'- to 5'-direction to yield 5'-phosphooligonucleotides.</text>
        <dbReference type="EC" id="3.1.11.5"/>
    </reaction>
</comment>
<keyword evidence="9 15" id="KW-0460">Magnesium</keyword>
<proteinExistence type="inferred from homology"/>
<feature type="region of interest" description="Nuclease activity, interacts with RecD and RecA" evidence="15">
    <location>
        <begin position="961"/>
        <end position="1285"/>
    </location>
</feature>
<evidence type="ECO:0000256" key="10">
    <source>
        <dbReference type="ARBA" id="ARBA00023125"/>
    </source>
</evidence>
<dbReference type="Gene3D" id="1.10.486.10">
    <property type="entry name" value="PCRA, domain 4"/>
    <property type="match status" value="1"/>
</dbReference>
<comment type="domain">
    <text evidence="15">The N-terminal DNA-binding domain is a ssDNA-dependent ATPase and has ATP-dependent 3'-5' helicase function. This domain interacts with RecC.</text>
</comment>
<evidence type="ECO:0000256" key="15">
    <source>
        <dbReference type="HAMAP-Rule" id="MF_01485"/>
    </source>
</evidence>
<evidence type="ECO:0000256" key="8">
    <source>
        <dbReference type="ARBA" id="ARBA00022840"/>
    </source>
</evidence>
<keyword evidence="1 15" id="KW-0540">Nuclease</keyword>
<evidence type="ECO:0000256" key="6">
    <source>
        <dbReference type="ARBA" id="ARBA00022806"/>
    </source>
</evidence>
<dbReference type="InterPro" id="IPR004586">
    <property type="entry name" value="RecB"/>
</dbReference>
<dbReference type="Pfam" id="PF13361">
    <property type="entry name" value="UvrD_C"/>
    <property type="match status" value="1"/>
</dbReference>
<dbReference type="PANTHER" id="PTHR11070:SF23">
    <property type="entry name" value="RECBCD ENZYME SUBUNIT RECB"/>
    <property type="match status" value="1"/>
</dbReference>
<dbReference type="Gene3D" id="3.90.320.10">
    <property type="match status" value="1"/>
</dbReference>
<comment type="domain">
    <text evidence="15">The C-terminal domain has nuclease activity and interacts with RecD. It interacts with RecA, facilitating its loading onto ssDNA.</text>
</comment>
<evidence type="ECO:0000256" key="13">
    <source>
        <dbReference type="ARBA" id="ARBA00034617"/>
    </source>
</evidence>
<dbReference type="Pfam" id="PF00580">
    <property type="entry name" value="UvrD-helicase"/>
    <property type="match status" value="1"/>
</dbReference>
<dbReference type="GO" id="GO:0005524">
    <property type="term" value="F:ATP binding"/>
    <property type="evidence" value="ECO:0007669"/>
    <property type="project" value="UniProtKB-UniRule"/>
</dbReference>
<comment type="similarity">
    <text evidence="15">Belongs to the helicase family. UvrD subfamily.</text>
</comment>
<evidence type="ECO:0000256" key="9">
    <source>
        <dbReference type="ARBA" id="ARBA00022842"/>
    </source>
</evidence>
<comment type="function">
    <text evidence="15">A helicase/nuclease that prepares dsDNA breaks (DSB) for recombinational DNA repair. Binds to DSBs and unwinds DNA via a highly rapid and processive ATP-dependent bidirectional helicase activity. Unwinds dsDNA until it encounters a Chi (crossover hotspot instigator) sequence from the 3' direction. Cuts ssDNA a few nucleotides 3' to the Chi site. The properties and activities of the enzyme are changed at Chi. The Chi-altered holoenzyme produces a long 3'-ssDNA overhang and facilitates RecA-binding to the ssDNA for homologous DNA recombination and repair. Holoenzyme degrades any linearized DNA that is unable to undergo homologous recombination. In the holoenzyme this subunit contributes ATPase, 3'-5' helicase, exonuclease activity and loads RecA onto ssDNA.</text>
</comment>
<keyword evidence="2 15" id="KW-0479">Metal-binding</keyword>
<feature type="domain" description="UvrD-like helicase ATP-binding" evidence="17">
    <location>
        <begin position="16"/>
        <end position="494"/>
    </location>
</feature>
<evidence type="ECO:0000313" key="19">
    <source>
        <dbReference type="EMBL" id="ART83457.1"/>
    </source>
</evidence>
<evidence type="ECO:0000256" key="12">
    <source>
        <dbReference type="ARBA" id="ARBA00023235"/>
    </source>
</evidence>
<evidence type="ECO:0000256" key="2">
    <source>
        <dbReference type="ARBA" id="ARBA00022723"/>
    </source>
</evidence>
<accession>A0A1Y0D8E4</accession>
<dbReference type="SUPFAM" id="SSF52980">
    <property type="entry name" value="Restriction endonuclease-like"/>
    <property type="match status" value="1"/>
</dbReference>
<evidence type="ECO:0000256" key="4">
    <source>
        <dbReference type="ARBA" id="ARBA00022763"/>
    </source>
</evidence>
<keyword evidence="10 15" id="KW-0238">DNA-binding</keyword>